<evidence type="ECO:0000256" key="1">
    <source>
        <dbReference type="SAM" id="MobiDB-lite"/>
    </source>
</evidence>
<feature type="region of interest" description="Disordered" evidence="1">
    <location>
        <begin position="18"/>
        <end position="41"/>
    </location>
</feature>
<dbReference type="CDD" id="cd18186">
    <property type="entry name" value="BTB_POZ_ZBTB_KLHL-like"/>
    <property type="match status" value="1"/>
</dbReference>
<evidence type="ECO:0000259" key="2">
    <source>
        <dbReference type="PROSITE" id="PS50097"/>
    </source>
</evidence>
<dbReference type="AlphaFoldDB" id="A0A8H7TNN1"/>
<sequence length="260" mass="28759">MGFTSKAITSSVNYSLPTVAPPEARRKSANSRRGAGKDPQMFDGTSLAISELHKSMSSLLNSGLYSDLTVICGEDKYLVHRAVVCPRSKFFEAACRHNFKEAITAEINLPEDDPVAVKIMMNHFYNLNYSDGSATTPGTDSALSGSKKFSLLDHAKVYSLAEKYGVPSLKKLAVDKFERQARKDCDGEDLVDAAVEAYTGTVQEDRGLRDEVVRAMTVHMDVLTHEPFREAINVLDIGVDVVLYLQQQGRILSTDCRTRW</sequence>
<name>A0A8H7TNN1_BIOOC</name>
<proteinExistence type="predicted"/>
<dbReference type="InterPro" id="IPR011333">
    <property type="entry name" value="SKP1/BTB/POZ_sf"/>
</dbReference>
<protein>
    <recommendedName>
        <fullName evidence="2">BTB domain-containing protein</fullName>
    </recommendedName>
</protein>
<dbReference type="SMART" id="SM00225">
    <property type="entry name" value="BTB"/>
    <property type="match status" value="1"/>
</dbReference>
<dbReference type="SUPFAM" id="SSF54695">
    <property type="entry name" value="POZ domain"/>
    <property type="match status" value="1"/>
</dbReference>
<organism evidence="3 4">
    <name type="scientific">Bionectria ochroleuca</name>
    <name type="common">Gliocladium roseum</name>
    <dbReference type="NCBI Taxonomy" id="29856"/>
    <lineage>
        <taxon>Eukaryota</taxon>
        <taxon>Fungi</taxon>
        <taxon>Dikarya</taxon>
        <taxon>Ascomycota</taxon>
        <taxon>Pezizomycotina</taxon>
        <taxon>Sordariomycetes</taxon>
        <taxon>Hypocreomycetidae</taxon>
        <taxon>Hypocreales</taxon>
        <taxon>Bionectriaceae</taxon>
        <taxon>Clonostachys</taxon>
    </lineage>
</organism>
<reference evidence="3" key="1">
    <citation type="submission" date="2020-10" db="EMBL/GenBank/DDBJ databases">
        <title>High-Quality Genome Resource of Clonostachys rosea strain S41 by Oxford Nanopore Long-Read Sequencing.</title>
        <authorList>
            <person name="Wang H."/>
        </authorList>
    </citation>
    <scope>NUCLEOTIDE SEQUENCE</scope>
    <source>
        <strain evidence="3">S41</strain>
    </source>
</reference>
<dbReference type="PANTHER" id="PTHR47843:SF5">
    <property type="entry name" value="BTB_POZ DOMAIN PROTEIN"/>
    <property type="match status" value="1"/>
</dbReference>
<dbReference type="Gene3D" id="3.30.710.10">
    <property type="entry name" value="Potassium Channel Kv1.1, Chain A"/>
    <property type="match status" value="1"/>
</dbReference>
<feature type="domain" description="BTB" evidence="2">
    <location>
        <begin position="66"/>
        <end position="126"/>
    </location>
</feature>
<dbReference type="PANTHER" id="PTHR47843">
    <property type="entry name" value="BTB DOMAIN-CONTAINING PROTEIN-RELATED"/>
    <property type="match status" value="1"/>
</dbReference>
<gene>
    <name evidence="3" type="ORF">IM811_015222</name>
</gene>
<dbReference type="InterPro" id="IPR000210">
    <property type="entry name" value="BTB/POZ_dom"/>
</dbReference>
<dbReference type="Pfam" id="PF00651">
    <property type="entry name" value="BTB"/>
    <property type="match status" value="1"/>
</dbReference>
<dbReference type="PROSITE" id="PS50097">
    <property type="entry name" value="BTB"/>
    <property type="match status" value="1"/>
</dbReference>
<dbReference type="EMBL" id="JADCTT010000006">
    <property type="protein sequence ID" value="KAF9751002.1"/>
    <property type="molecule type" value="Genomic_DNA"/>
</dbReference>
<evidence type="ECO:0000313" key="3">
    <source>
        <dbReference type="EMBL" id="KAF9751002.1"/>
    </source>
</evidence>
<accession>A0A8H7TNN1</accession>
<dbReference type="Proteomes" id="UP000616885">
    <property type="component" value="Unassembled WGS sequence"/>
</dbReference>
<evidence type="ECO:0000313" key="4">
    <source>
        <dbReference type="Proteomes" id="UP000616885"/>
    </source>
</evidence>
<comment type="caution">
    <text evidence="3">The sequence shown here is derived from an EMBL/GenBank/DDBJ whole genome shotgun (WGS) entry which is preliminary data.</text>
</comment>